<keyword evidence="2" id="KW-1133">Transmembrane helix</keyword>
<evidence type="ECO:0000313" key="3">
    <source>
        <dbReference type="EMBL" id="MBC6465934.1"/>
    </source>
</evidence>
<keyword evidence="2" id="KW-0472">Membrane</keyword>
<reference evidence="3 4" key="1">
    <citation type="submission" date="2020-06" db="EMBL/GenBank/DDBJ databases">
        <title>Actinomadura xiongansis sp. nov., isolated from soil of Baiyangdian.</title>
        <authorList>
            <person name="Zhang X."/>
        </authorList>
    </citation>
    <scope>NUCLEOTIDE SEQUENCE [LARGE SCALE GENOMIC DNA]</scope>
    <source>
        <strain evidence="3 4">HBUM206468</strain>
    </source>
</reference>
<accession>A0ABR7LM83</accession>
<feature type="transmembrane region" description="Helical" evidence="2">
    <location>
        <begin position="83"/>
        <end position="104"/>
    </location>
</feature>
<dbReference type="EMBL" id="JABVEC010000006">
    <property type="protein sequence ID" value="MBC6465934.1"/>
    <property type="molecule type" value="Genomic_DNA"/>
</dbReference>
<protein>
    <submittedName>
        <fullName evidence="3">Uncharacterized protein</fullName>
    </submittedName>
</protein>
<keyword evidence="2" id="KW-0812">Transmembrane</keyword>
<keyword evidence="4" id="KW-1185">Reference proteome</keyword>
<dbReference type="Proteomes" id="UP000805614">
    <property type="component" value="Unassembled WGS sequence"/>
</dbReference>
<dbReference type="RefSeq" id="WP_187242949.1">
    <property type="nucleotide sequence ID" value="NZ_JABVEC010000006.1"/>
</dbReference>
<evidence type="ECO:0000256" key="2">
    <source>
        <dbReference type="SAM" id="Phobius"/>
    </source>
</evidence>
<comment type="caution">
    <text evidence="3">The sequence shown here is derived from an EMBL/GenBank/DDBJ whole genome shotgun (WGS) entry which is preliminary data.</text>
</comment>
<sequence length="121" mass="13256">MTNVGGRIEDYAIEEDGSATVADRIGPGATRATKINLREDRTTTVAVTWRNEPVKSAKRTANCAKPSDAPENLPRTGPEDATMYARIATGVAAMITGLIIFWYGGIWPRRRDPMFEKKDTG</sequence>
<organism evidence="3 4">
    <name type="scientific">Actinomadura alba</name>
    <dbReference type="NCBI Taxonomy" id="406431"/>
    <lineage>
        <taxon>Bacteria</taxon>
        <taxon>Bacillati</taxon>
        <taxon>Actinomycetota</taxon>
        <taxon>Actinomycetes</taxon>
        <taxon>Streptosporangiales</taxon>
        <taxon>Thermomonosporaceae</taxon>
        <taxon>Actinomadura</taxon>
    </lineage>
</organism>
<evidence type="ECO:0000256" key="1">
    <source>
        <dbReference type="SAM" id="MobiDB-lite"/>
    </source>
</evidence>
<feature type="region of interest" description="Disordered" evidence="1">
    <location>
        <begin position="56"/>
        <end position="78"/>
    </location>
</feature>
<proteinExistence type="predicted"/>
<evidence type="ECO:0000313" key="4">
    <source>
        <dbReference type="Proteomes" id="UP000805614"/>
    </source>
</evidence>
<name>A0ABR7LM83_9ACTN</name>
<gene>
    <name evidence="3" type="ORF">HKK74_10545</name>
</gene>